<name>A0A3P7JT60_STRVU</name>
<keyword evidence="2" id="KW-1185">Reference proteome</keyword>
<dbReference type="OrthoDB" id="5824787at2759"/>
<protein>
    <recommendedName>
        <fullName evidence="3">Endonuclease/exonuclease/phosphatase domain-containing protein</fullName>
    </recommendedName>
</protein>
<reference evidence="1 2" key="1">
    <citation type="submission" date="2018-11" db="EMBL/GenBank/DDBJ databases">
        <authorList>
            <consortium name="Pathogen Informatics"/>
        </authorList>
    </citation>
    <scope>NUCLEOTIDE SEQUENCE [LARGE SCALE GENOMIC DNA]</scope>
</reference>
<proteinExistence type="predicted"/>
<sequence length="135" mass="15449">MRSYHLAWLSFDSVLCIRKPSLSQLLFSNIGGSHPQKNAFYKFVVGDFNAKIGITEEEEHRIERFGAAFRNENGNCLVGLLSAARPFLWQLHFHEERTPVMDMEVTQRYDSCGDLPHFHQPKVVLTGRLSGTIIQ</sequence>
<dbReference type="AlphaFoldDB" id="A0A3P7JT60"/>
<organism evidence="1 2">
    <name type="scientific">Strongylus vulgaris</name>
    <name type="common">Blood worm</name>
    <dbReference type="NCBI Taxonomy" id="40348"/>
    <lineage>
        <taxon>Eukaryota</taxon>
        <taxon>Metazoa</taxon>
        <taxon>Ecdysozoa</taxon>
        <taxon>Nematoda</taxon>
        <taxon>Chromadorea</taxon>
        <taxon>Rhabditida</taxon>
        <taxon>Rhabditina</taxon>
        <taxon>Rhabditomorpha</taxon>
        <taxon>Strongyloidea</taxon>
        <taxon>Strongylidae</taxon>
        <taxon>Strongylus</taxon>
    </lineage>
</organism>
<gene>
    <name evidence="1" type="ORF">SVUK_LOCUS14415</name>
</gene>
<evidence type="ECO:0000313" key="1">
    <source>
        <dbReference type="EMBL" id="VDM79417.1"/>
    </source>
</evidence>
<evidence type="ECO:0008006" key="3">
    <source>
        <dbReference type="Google" id="ProtNLM"/>
    </source>
</evidence>
<dbReference type="Proteomes" id="UP000270094">
    <property type="component" value="Unassembled WGS sequence"/>
</dbReference>
<evidence type="ECO:0000313" key="2">
    <source>
        <dbReference type="Proteomes" id="UP000270094"/>
    </source>
</evidence>
<accession>A0A3P7JT60</accession>
<dbReference type="EMBL" id="UYYB01105071">
    <property type="protein sequence ID" value="VDM79417.1"/>
    <property type="molecule type" value="Genomic_DNA"/>
</dbReference>